<dbReference type="Proteomes" id="UP000663877">
    <property type="component" value="Unassembled WGS sequence"/>
</dbReference>
<reference evidence="2" key="1">
    <citation type="submission" date="2021-02" db="EMBL/GenBank/DDBJ databases">
        <authorList>
            <person name="Nowell W R."/>
        </authorList>
    </citation>
    <scope>NUCLEOTIDE SEQUENCE</scope>
</reference>
<keyword evidence="1" id="KW-0472">Membrane</keyword>
<gene>
    <name evidence="2" type="ORF">BJG266_LOCUS27970</name>
    <name evidence="3" type="ORF">QVE165_LOCUS44273</name>
</gene>
<sequence length="102" mass="12133">MIICAILINRNLRLKRQRHRQLDVNNQVSNEQNQRKRDQQAFVMLLLHAIVFLATQTSWMVVYFYTVATGRLAIEQFISSSTDRRLLLFLAILFYLYILTSR</sequence>
<name>A0A814XV50_9BILA</name>
<keyword evidence="4" id="KW-1185">Reference proteome</keyword>
<evidence type="ECO:0000256" key="1">
    <source>
        <dbReference type="SAM" id="Phobius"/>
    </source>
</evidence>
<keyword evidence="1" id="KW-1133">Transmembrane helix</keyword>
<accession>A0A814XV50</accession>
<protein>
    <submittedName>
        <fullName evidence="2">Uncharacterized protein</fullName>
    </submittedName>
</protein>
<dbReference type="EMBL" id="CAJNOI010000273">
    <property type="protein sequence ID" value="CAF1220815.1"/>
    <property type="molecule type" value="Genomic_DNA"/>
</dbReference>
<evidence type="ECO:0000313" key="3">
    <source>
        <dbReference type="EMBL" id="CAF1513372.1"/>
    </source>
</evidence>
<dbReference type="EMBL" id="CAJNOM010000589">
    <property type="protein sequence ID" value="CAF1513372.1"/>
    <property type="molecule type" value="Genomic_DNA"/>
</dbReference>
<organism evidence="2 5">
    <name type="scientific">Adineta steineri</name>
    <dbReference type="NCBI Taxonomy" id="433720"/>
    <lineage>
        <taxon>Eukaryota</taxon>
        <taxon>Metazoa</taxon>
        <taxon>Spiralia</taxon>
        <taxon>Gnathifera</taxon>
        <taxon>Rotifera</taxon>
        <taxon>Eurotatoria</taxon>
        <taxon>Bdelloidea</taxon>
        <taxon>Adinetida</taxon>
        <taxon>Adinetidae</taxon>
        <taxon>Adineta</taxon>
    </lineage>
</organism>
<evidence type="ECO:0000313" key="4">
    <source>
        <dbReference type="Proteomes" id="UP000663832"/>
    </source>
</evidence>
<evidence type="ECO:0000313" key="5">
    <source>
        <dbReference type="Proteomes" id="UP000663877"/>
    </source>
</evidence>
<dbReference type="AlphaFoldDB" id="A0A814XV50"/>
<feature type="transmembrane region" description="Helical" evidence="1">
    <location>
        <begin position="85"/>
        <end position="100"/>
    </location>
</feature>
<dbReference type="Proteomes" id="UP000663832">
    <property type="component" value="Unassembled WGS sequence"/>
</dbReference>
<evidence type="ECO:0000313" key="2">
    <source>
        <dbReference type="EMBL" id="CAF1220815.1"/>
    </source>
</evidence>
<proteinExistence type="predicted"/>
<comment type="caution">
    <text evidence="2">The sequence shown here is derived from an EMBL/GenBank/DDBJ whole genome shotgun (WGS) entry which is preliminary data.</text>
</comment>
<dbReference type="Gene3D" id="1.20.1070.10">
    <property type="entry name" value="Rhodopsin 7-helix transmembrane proteins"/>
    <property type="match status" value="1"/>
</dbReference>
<feature type="transmembrane region" description="Helical" evidence="1">
    <location>
        <begin position="42"/>
        <end position="65"/>
    </location>
</feature>
<keyword evidence="1" id="KW-0812">Transmembrane</keyword>